<keyword evidence="3" id="KW-1185">Reference proteome</keyword>
<gene>
    <name evidence="2" type="ORF">K435DRAFT_862443</name>
</gene>
<reference evidence="2 3" key="1">
    <citation type="journal article" date="2019" name="Nat. Ecol. Evol.">
        <title>Megaphylogeny resolves global patterns of mushroom evolution.</title>
        <authorList>
            <person name="Varga T."/>
            <person name="Krizsan K."/>
            <person name="Foldi C."/>
            <person name="Dima B."/>
            <person name="Sanchez-Garcia M."/>
            <person name="Sanchez-Ramirez S."/>
            <person name="Szollosi G.J."/>
            <person name="Szarkandi J.G."/>
            <person name="Papp V."/>
            <person name="Albert L."/>
            <person name="Andreopoulos W."/>
            <person name="Angelini C."/>
            <person name="Antonin V."/>
            <person name="Barry K.W."/>
            <person name="Bougher N.L."/>
            <person name="Buchanan P."/>
            <person name="Buyck B."/>
            <person name="Bense V."/>
            <person name="Catcheside P."/>
            <person name="Chovatia M."/>
            <person name="Cooper J."/>
            <person name="Damon W."/>
            <person name="Desjardin D."/>
            <person name="Finy P."/>
            <person name="Geml J."/>
            <person name="Haridas S."/>
            <person name="Hughes K."/>
            <person name="Justo A."/>
            <person name="Karasinski D."/>
            <person name="Kautmanova I."/>
            <person name="Kiss B."/>
            <person name="Kocsube S."/>
            <person name="Kotiranta H."/>
            <person name="LaButti K.M."/>
            <person name="Lechner B.E."/>
            <person name="Liimatainen K."/>
            <person name="Lipzen A."/>
            <person name="Lukacs Z."/>
            <person name="Mihaltcheva S."/>
            <person name="Morgado L.N."/>
            <person name="Niskanen T."/>
            <person name="Noordeloos M.E."/>
            <person name="Ohm R.A."/>
            <person name="Ortiz-Santana B."/>
            <person name="Ovrebo C."/>
            <person name="Racz N."/>
            <person name="Riley R."/>
            <person name="Savchenko A."/>
            <person name="Shiryaev A."/>
            <person name="Soop K."/>
            <person name="Spirin V."/>
            <person name="Szebenyi C."/>
            <person name="Tomsovsky M."/>
            <person name="Tulloss R.E."/>
            <person name="Uehling J."/>
            <person name="Grigoriev I.V."/>
            <person name="Vagvolgyi C."/>
            <person name="Papp T."/>
            <person name="Martin F.M."/>
            <person name="Miettinen O."/>
            <person name="Hibbett D.S."/>
            <person name="Nagy L.G."/>
        </authorList>
    </citation>
    <scope>NUCLEOTIDE SEQUENCE [LARGE SCALE GENOMIC DNA]</scope>
    <source>
        <strain evidence="2 3">CBS 962.96</strain>
    </source>
</reference>
<dbReference type="OrthoDB" id="8023605at2759"/>
<dbReference type="AlphaFoldDB" id="A0A4V4HEV1"/>
<evidence type="ECO:0000313" key="2">
    <source>
        <dbReference type="EMBL" id="THU92475.1"/>
    </source>
</evidence>
<dbReference type="EMBL" id="ML179278">
    <property type="protein sequence ID" value="THU92475.1"/>
    <property type="molecule type" value="Genomic_DNA"/>
</dbReference>
<name>A0A4V4HEV1_DENBC</name>
<accession>A0A4V4HEV1</accession>
<feature type="compositionally biased region" description="Polar residues" evidence="1">
    <location>
        <begin position="98"/>
        <end position="108"/>
    </location>
</feature>
<protein>
    <submittedName>
        <fullName evidence="2">Uncharacterized protein</fullName>
    </submittedName>
</protein>
<feature type="region of interest" description="Disordered" evidence="1">
    <location>
        <begin position="85"/>
        <end position="108"/>
    </location>
</feature>
<evidence type="ECO:0000313" key="3">
    <source>
        <dbReference type="Proteomes" id="UP000297245"/>
    </source>
</evidence>
<dbReference type="Proteomes" id="UP000297245">
    <property type="component" value="Unassembled WGS sequence"/>
</dbReference>
<evidence type="ECO:0000256" key="1">
    <source>
        <dbReference type="SAM" id="MobiDB-lite"/>
    </source>
</evidence>
<organism evidence="2 3">
    <name type="scientific">Dendrothele bispora (strain CBS 962.96)</name>
    <dbReference type="NCBI Taxonomy" id="1314807"/>
    <lineage>
        <taxon>Eukaryota</taxon>
        <taxon>Fungi</taxon>
        <taxon>Dikarya</taxon>
        <taxon>Basidiomycota</taxon>
        <taxon>Agaricomycotina</taxon>
        <taxon>Agaricomycetes</taxon>
        <taxon>Agaricomycetidae</taxon>
        <taxon>Agaricales</taxon>
        <taxon>Agaricales incertae sedis</taxon>
        <taxon>Dendrothele</taxon>
    </lineage>
</organism>
<proteinExistence type="predicted"/>
<sequence length="108" mass="12841">MGLPRLEEKLMSWPHHARYEPIELPENIHELIDLSKKQLEKMIDDDSEESEENADEDFAFNRMPKSKRVIDEDRILLYTMNQRHRRPIANTESKRRVLNSTPATELVN</sequence>